<keyword evidence="2 7" id="KW-0863">Zinc-finger</keyword>
<reference evidence="12 13" key="1">
    <citation type="submission" date="2016-03" db="EMBL/GenBank/DDBJ databases">
        <title>The draft genome sequence of Fonsecaea nubica causative agent of cutaneous subcutaneous infection in human host.</title>
        <authorList>
            <person name="Costa F."/>
            <person name="Sybren D.H."/>
            <person name="Raittz R.T."/>
            <person name="Weiss V.A."/>
            <person name="Leao A.C."/>
            <person name="Gomes R."/>
            <person name="De Souza E.M."/>
            <person name="Pedrosa F.O."/>
            <person name="Steffens M.B."/>
            <person name="Bombassaro A."/>
            <person name="Tadra-Sfeir M.Z."/>
            <person name="Moreno L.F."/>
            <person name="Najafzadeh M.J."/>
            <person name="Felipe M.S."/>
            <person name="Teixeira M."/>
            <person name="Sun J."/>
            <person name="Xi L."/>
            <person name="Castro M.A."/>
            <person name="Vicente V.A."/>
        </authorList>
    </citation>
    <scope>NUCLEOTIDE SEQUENCE [LARGE SCALE GENOMIC DNA]</scope>
    <source>
        <strain evidence="12 13">CBS 269.64</strain>
    </source>
</reference>
<dbReference type="GeneID" id="34584505"/>
<evidence type="ECO:0000313" key="12">
    <source>
        <dbReference type="EMBL" id="OAL39683.1"/>
    </source>
</evidence>
<comment type="caution">
    <text evidence="12">The sequence shown here is derived from an EMBL/GenBank/DDBJ whole genome shotgun (WGS) entry which is preliminary data.</text>
</comment>
<dbReference type="RefSeq" id="XP_022504695.1">
    <property type="nucleotide sequence ID" value="XM_022639387.1"/>
</dbReference>
<evidence type="ECO:0008006" key="14">
    <source>
        <dbReference type="Google" id="ProtNLM"/>
    </source>
</evidence>
<feature type="short sequence motif" description="GXGXXG" evidence="8">
    <location>
        <begin position="812"/>
        <end position="817"/>
    </location>
</feature>
<dbReference type="EMBL" id="LVCJ01000004">
    <property type="protein sequence ID" value="OAL39683.1"/>
    <property type="molecule type" value="Genomic_DNA"/>
</dbReference>
<dbReference type="InterPro" id="IPR001841">
    <property type="entry name" value="Znf_RING"/>
</dbReference>
<feature type="active site" description="Proton acceptor" evidence="8">
    <location>
        <position position="1018"/>
    </location>
</feature>
<keyword evidence="5 8" id="KW-0442">Lipid degradation</keyword>
<dbReference type="GO" id="GO:0008270">
    <property type="term" value="F:zinc ion binding"/>
    <property type="evidence" value="ECO:0007669"/>
    <property type="project" value="UniProtKB-KW"/>
</dbReference>
<dbReference type="GO" id="GO:0016020">
    <property type="term" value="C:membrane"/>
    <property type="evidence" value="ECO:0007669"/>
    <property type="project" value="TreeGrafter"/>
</dbReference>
<evidence type="ECO:0000313" key="13">
    <source>
        <dbReference type="Proteomes" id="UP000185904"/>
    </source>
</evidence>
<feature type="domain" description="RING-type" evidence="10">
    <location>
        <begin position="739"/>
        <end position="785"/>
    </location>
</feature>
<evidence type="ECO:0000256" key="2">
    <source>
        <dbReference type="ARBA" id="ARBA00022771"/>
    </source>
</evidence>
<feature type="short sequence motif" description="GXSXG" evidence="8">
    <location>
        <begin position="846"/>
        <end position="850"/>
    </location>
</feature>
<dbReference type="InterPro" id="IPR017907">
    <property type="entry name" value="Znf_RING_CS"/>
</dbReference>
<dbReference type="GO" id="GO:0019369">
    <property type="term" value="P:arachidonate metabolic process"/>
    <property type="evidence" value="ECO:0007669"/>
    <property type="project" value="TreeGrafter"/>
</dbReference>
<dbReference type="Pfam" id="PF01734">
    <property type="entry name" value="Patatin"/>
    <property type="match status" value="1"/>
</dbReference>
<feature type="active site" description="Nucleophile" evidence="8">
    <location>
        <position position="848"/>
    </location>
</feature>
<keyword evidence="1" id="KW-0479">Metal-binding</keyword>
<dbReference type="SUPFAM" id="SSF52151">
    <property type="entry name" value="FabD/lysophospholipase-like"/>
    <property type="match status" value="1"/>
</dbReference>
<feature type="domain" description="PNPLA" evidence="11">
    <location>
        <begin position="808"/>
        <end position="1031"/>
    </location>
</feature>
<dbReference type="GO" id="GO:0016042">
    <property type="term" value="P:lipid catabolic process"/>
    <property type="evidence" value="ECO:0007669"/>
    <property type="project" value="UniProtKB-UniRule"/>
</dbReference>
<dbReference type="PROSITE" id="PS00518">
    <property type="entry name" value="ZF_RING_1"/>
    <property type="match status" value="1"/>
</dbReference>
<evidence type="ECO:0000259" key="10">
    <source>
        <dbReference type="PROSITE" id="PS50089"/>
    </source>
</evidence>
<dbReference type="CDD" id="cd07199">
    <property type="entry name" value="Pat17_PNPLA8_PNPLA9_like"/>
    <property type="match status" value="1"/>
</dbReference>
<protein>
    <recommendedName>
        <fullName evidence="14">PNPLA domain-containing protein</fullName>
    </recommendedName>
</protein>
<evidence type="ECO:0000256" key="1">
    <source>
        <dbReference type="ARBA" id="ARBA00022723"/>
    </source>
</evidence>
<keyword evidence="3 8" id="KW-0378">Hydrolase</keyword>
<dbReference type="PROSITE" id="PS51635">
    <property type="entry name" value="PNPLA"/>
    <property type="match status" value="1"/>
</dbReference>
<dbReference type="InterPro" id="IPR002641">
    <property type="entry name" value="PNPLA_dom"/>
</dbReference>
<organism evidence="12 13">
    <name type="scientific">Fonsecaea nubica</name>
    <dbReference type="NCBI Taxonomy" id="856822"/>
    <lineage>
        <taxon>Eukaryota</taxon>
        <taxon>Fungi</taxon>
        <taxon>Dikarya</taxon>
        <taxon>Ascomycota</taxon>
        <taxon>Pezizomycotina</taxon>
        <taxon>Eurotiomycetes</taxon>
        <taxon>Chaetothyriomycetidae</taxon>
        <taxon>Chaetothyriales</taxon>
        <taxon>Herpotrichiellaceae</taxon>
        <taxon>Fonsecaea</taxon>
    </lineage>
</organism>
<dbReference type="GO" id="GO:0046486">
    <property type="term" value="P:glycerolipid metabolic process"/>
    <property type="evidence" value="ECO:0007669"/>
    <property type="project" value="UniProtKB-ARBA"/>
</dbReference>
<evidence type="ECO:0000256" key="3">
    <source>
        <dbReference type="ARBA" id="ARBA00022801"/>
    </source>
</evidence>
<proteinExistence type="predicted"/>
<evidence type="ECO:0000256" key="8">
    <source>
        <dbReference type="PROSITE-ProRule" id="PRU01161"/>
    </source>
</evidence>
<keyword evidence="4" id="KW-0862">Zinc</keyword>
<dbReference type="InterPro" id="IPR013083">
    <property type="entry name" value="Znf_RING/FYVE/PHD"/>
</dbReference>
<dbReference type="OrthoDB" id="194358at2759"/>
<dbReference type="GO" id="GO:0047499">
    <property type="term" value="F:calcium-independent phospholipase A2 activity"/>
    <property type="evidence" value="ECO:0007669"/>
    <property type="project" value="TreeGrafter"/>
</dbReference>
<name>A0A178DEP1_9EURO</name>
<feature type="compositionally biased region" description="Low complexity" evidence="9">
    <location>
        <begin position="1188"/>
        <end position="1200"/>
    </location>
</feature>
<evidence type="ECO:0000256" key="7">
    <source>
        <dbReference type="PROSITE-ProRule" id="PRU00175"/>
    </source>
</evidence>
<dbReference type="Gene3D" id="3.40.1090.10">
    <property type="entry name" value="Cytosolic phospholipase A2 catalytic domain"/>
    <property type="match status" value="1"/>
</dbReference>
<dbReference type="PROSITE" id="PS50089">
    <property type="entry name" value="ZF_RING_2"/>
    <property type="match status" value="1"/>
</dbReference>
<dbReference type="PANTHER" id="PTHR24185">
    <property type="entry name" value="CALCIUM-INDEPENDENT PHOSPHOLIPASE A2-GAMMA"/>
    <property type="match status" value="1"/>
</dbReference>
<dbReference type="Proteomes" id="UP000185904">
    <property type="component" value="Unassembled WGS sequence"/>
</dbReference>
<dbReference type="PANTHER" id="PTHR24185:SF1">
    <property type="entry name" value="CALCIUM-INDEPENDENT PHOSPHOLIPASE A2-GAMMA"/>
    <property type="match status" value="1"/>
</dbReference>
<accession>A0A178DEP1</accession>
<gene>
    <name evidence="12" type="ORF">AYO20_01080</name>
</gene>
<evidence type="ECO:0000256" key="4">
    <source>
        <dbReference type="ARBA" id="ARBA00022833"/>
    </source>
</evidence>
<dbReference type="SUPFAM" id="SSF57850">
    <property type="entry name" value="RING/U-box"/>
    <property type="match status" value="1"/>
</dbReference>
<evidence type="ECO:0000259" key="11">
    <source>
        <dbReference type="PROSITE" id="PS51635"/>
    </source>
</evidence>
<dbReference type="InterPro" id="IPR016035">
    <property type="entry name" value="Acyl_Trfase/lysoPLipase"/>
</dbReference>
<feature type="short sequence motif" description="DGA/G" evidence="8">
    <location>
        <begin position="1018"/>
        <end position="1020"/>
    </location>
</feature>
<evidence type="ECO:0000256" key="5">
    <source>
        <dbReference type="ARBA" id="ARBA00022963"/>
    </source>
</evidence>
<evidence type="ECO:0000256" key="6">
    <source>
        <dbReference type="ARBA" id="ARBA00023098"/>
    </source>
</evidence>
<feature type="compositionally biased region" description="Polar residues" evidence="9">
    <location>
        <begin position="1175"/>
        <end position="1186"/>
    </location>
</feature>
<evidence type="ECO:0000256" key="9">
    <source>
        <dbReference type="SAM" id="MobiDB-lite"/>
    </source>
</evidence>
<keyword evidence="6 8" id="KW-0443">Lipid metabolism</keyword>
<dbReference type="Gene3D" id="3.30.40.10">
    <property type="entry name" value="Zinc/RING finger domain, C3HC4 (zinc finger)"/>
    <property type="match status" value="1"/>
</dbReference>
<feature type="region of interest" description="Disordered" evidence="9">
    <location>
        <begin position="1171"/>
        <end position="1202"/>
    </location>
</feature>
<keyword evidence="13" id="KW-1185">Reference proteome</keyword>
<sequence>MVSSPDIHQPSNTPDVQVEVTTPLQFQDVTSGCKCHCGKLIPWKWAARCSRTRQCPDYYSLHCHKDDCNLKECRFHGHCWDGHLPKSSKLAALHVPVGLTVQHLLVRDIIHSEDQTETLRQLHEQNAATRWFNIRHRNSQPVLYVYDRFGPLCEPMGSDPTTSSTAAMFPTFVSFIGKSGVGKSTLVRAMLLLGNLNVQQVQDDDIYNLSTNQSRVDTIMAAISSQQEMPVTRSGHVDHAADPTTLGVHLYKDERGSSSSSSSRSSTDATDGFTLFADCEGFFAGAAQTNAERFTADQCNRARTAMPTTTNNNNNHKIANEDATEANVLYKAPVTAASYARHGQQGAELFYARFLYAVSDVVVFVTNEDQNITLLLVNALEWAATAVMHSVNYPSRKTLIIVRNGALGHSRQFVDNELLERLYLDRQAFLWKSSSILQDFVDDYNSRQDGFSKHIYRNRDLYDALYDKIICCCIPHVNDIDERGDETMFSQYLKLRTQIDEASQRAISMRSKGWMKYNVSSLSQVLFSAFEHFRTNDGAFNFNEVSRISKPNPQSFSDHVANFLRLALESSPSGTARTMIPDIIALSFVVWAMRSLIHVVDPAHLFDRFSDSDKEEFSLAQRCHSALQEYQEKYQQCGYKFSENDFCTNGPGSAHQRLHLSMSKKRVDGEFTPRHHLDTNLVSAIRARFLVHYESVVSDDGTGHRSMTKPAPGRIRRVRQAVMQKYNGQWTRMTSNITCLACLQAVPENVLHCGHGYCVQCVRELGRPSESFESAWTFEVCPLCSARMGDNYSHLIRERPRCAGVRILTLDGGGIRGIIELAIIQEMEKRLGLPIPFRDYFDLVVGTSTGGIIALALTMGDRDANTQTSLMTDAFKSFASSTFAHPRAGSLLTKIGLGHFVTSVVMSFGLYQALFDSTPLETGLKKFFGTQTSLFGSARTRHHQCSTRVAVVATKEFGKRAHLITSYNRPTLGPGSDFEREDDESKGMRIWEAGLATAAAPFYLAPFKKAETGILYFDGALHMNCPAPGAVEEIRKLWPEPHSPSLDVLVSVGTGIQESEVKIPRAIRIGGFEEICRTFHSKLDSENQWQEFIASGATDGIRDRLHRLNPPIDEQLQKVTLWQWNKMAKLEDMVQRQMREPEWRARLDNAANALLASLFYFEPDGDAPCSSSSSTNNLTPTGTRHVNNSHNNNNNNNNINPEIQGTIRSRLRHGSAELARLLTRVTGFFYTTLSMSRSSPWSLLQHDPWTEIAAFAAVKDAVIQSGQRFRVPVRLDEPSETKLLVLAVRLHDCSAPLPISGFPTLLHELHRRARSWD</sequence>